<feature type="region of interest" description="Disordered" evidence="1">
    <location>
        <begin position="1"/>
        <end position="56"/>
    </location>
</feature>
<dbReference type="EMBL" id="SRLO01000443">
    <property type="protein sequence ID" value="TNN55894.1"/>
    <property type="molecule type" value="Genomic_DNA"/>
</dbReference>
<evidence type="ECO:0000313" key="3">
    <source>
        <dbReference type="Proteomes" id="UP000314294"/>
    </source>
</evidence>
<accession>A0A4Z2GTG7</accession>
<organism evidence="2 3">
    <name type="scientific">Liparis tanakae</name>
    <name type="common">Tanaka's snailfish</name>
    <dbReference type="NCBI Taxonomy" id="230148"/>
    <lineage>
        <taxon>Eukaryota</taxon>
        <taxon>Metazoa</taxon>
        <taxon>Chordata</taxon>
        <taxon>Craniata</taxon>
        <taxon>Vertebrata</taxon>
        <taxon>Euteleostomi</taxon>
        <taxon>Actinopterygii</taxon>
        <taxon>Neopterygii</taxon>
        <taxon>Teleostei</taxon>
        <taxon>Neoteleostei</taxon>
        <taxon>Acanthomorphata</taxon>
        <taxon>Eupercaria</taxon>
        <taxon>Perciformes</taxon>
        <taxon>Cottioidei</taxon>
        <taxon>Cottales</taxon>
        <taxon>Liparidae</taxon>
        <taxon>Liparis</taxon>
    </lineage>
</organism>
<dbReference type="Proteomes" id="UP000314294">
    <property type="component" value="Unassembled WGS sequence"/>
</dbReference>
<name>A0A4Z2GTG7_9TELE</name>
<keyword evidence="3" id="KW-1185">Reference proteome</keyword>
<comment type="caution">
    <text evidence="2">The sequence shown here is derived from an EMBL/GenBank/DDBJ whole genome shotgun (WGS) entry which is preliminary data.</text>
</comment>
<protein>
    <submittedName>
        <fullName evidence="2">Uncharacterized protein</fullName>
    </submittedName>
</protein>
<sequence>MHDPYATFPESCIPSPTDRQTDRHDPTDTESMIDSGQVHHSGVTERGGSGLRDTGGFVEDVHLEGKKHDQLGNRINWDDPGHWAFSFFRKPVTAGGLLREE</sequence>
<gene>
    <name evidence="2" type="ORF">EYF80_033893</name>
</gene>
<evidence type="ECO:0000256" key="1">
    <source>
        <dbReference type="SAM" id="MobiDB-lite"/>
    </source>
</evidence>
<dbReference type="AlphaFoldDB" id="A0A4Z2GTG7"/>
<evidence type="ECO:0000313" key="2">
    <source>
        <dbReference type="EMBL" id="TNN55894.1"/>
    </source>
</evidence>
<reference evidence="2 3" key="1">
    <citation type="submission" date="2019-03" db="EMBL/GenBank/DDBJ databases">
        <title>First draft genome of Liparis tanakae, snailfish: a comprehensive survey of snailfish specific genes.</title>
        <authorList>
            <person name="Kim W."/>
            <person name="Song I."/>
            <person name="Jeong J.-H."/>
            <person name="Kim D."/>
            <person name="Kim S."/>
            <person name="Ryu S."/>
            <person name="Song J.Y."/>
            <person name="Lee S.K."/>
        </authorList>
    </citation>
    <scope>NUCLEOTIDE SEQUENCE [LARGE SCALE GENOMIC DNA]</scope>
    <source>
        <tissue evidence="2">Muscle</tissue>
    </source>
</reference>
<proteinExistence type="predicted"/>